<comment type="caution">
    <text evidence="4">The sequence shown here is derived from an EMBL/GenBank/DDBJ whole genome shotgun (WGS) entry which is preliminary data.</text>
</comment>
<dbReference type="Proteomes" id="UP000033203">
    <property type="component" value="Unassembled WGS sequence"/>
</dbReference>
<feature type="coiled-coil region" evidence="1">
    <location>
        <begin position="189"/>
        <end position="216"/>
    </location>
</feature>
<dbReference type="Pfam" id="PF01548">
    <property type="entry name" value="DEDD_Tnp_IS110"/>
    <property type="match status" value="1"/>
</dbReference>
<name>A0A0D1M4T8_9SPHN</name>
<organism evidence="4 5">
    <name type="scientific">Sphingomonas melonis</name>
    <dbReference type="NCBI Taxonomy" id="152682"/>
    <lineage>
        <taxon>Bacteria</taxon>
        <taxon>Pseudomonadati</taxon>
        <taxon>Pseudomonadota</taxon>
        <taxon>Alphaproteobacteria</taxon>
        <taxon>Sphingomonadales</taxon>
        <taxon>Sphingomonadaceae</taxon>
        <taxon>Sphingomonas</taxon>
    </lineage>
</organism>
<dbReference type="GO" id="GO:0004803">
    <property type="term" value="F:transposase activity"/>
    <property type="evidence" value="ECO:0007669"/>
    <property type="project" value="InterPro"/>
</dbReference>
<proteinExistence type="predicted"/>
<dbReference type="PATRIC" id="fig|1549858.7.peg.3504"/>
<dbReference type="PANTHER" id="PTHR33055:SF3">
    <property type="entry name" value="PUTATIVE TRANSPOSASE FOR IS117-RELATED"/>
    <property type="match status" value="1"/>
</dbReference>
<keyword evidence="1" id="KW-0175">Coiled coil</keyword>
<reference evidence="4 5" key="1">
    <citation type="submission" date="2015-01" db="EMBL/GenBank/DDBJ databases">
        <title>Genome of Sphingomonas taxi strain 30a.</title>
        <authorList>
            <person name="Eevers N."/>
            <person name="Van Hamme J."/>
            <person name="Bottos E."/>
            <person name="Weyens N."/>
            <person name="Vangronsveld J."/>
        </authorList>
    </citation>
    <scope>NUCLEOTIDE SEQUENCE [LARGE SCALE GENOMIC DNA]</scope>
    <source>
        <strain evidence="4 5">30a</strain>
    </source>
</reference>
<dbReference type="GO" id="GO:0003677">
    <property type="term" value="F:DNA binding"/>
    <property type="evidence" value="ECO:0007669"/>
    <property type="project" value="InterPro"/>
</dbReference>
<protein>
    <submittedName>
        <fullName evidence="4">Transposase</fullName>
    </submittedName>
</protein>
<dbReference type="GO" id="GO:0006313">
    <property type="term" value="P:DNA transposition"/>
    <property type="evidence" value="ECO:0007669"/>
    <property type="project" value="InterPro"/>
</dbReference>
<dbReference type="EMBL" id="JXTP01000096">
    <property type="protein sequence ID" value="KIU25867.1"/>
    <property type="molecule type" value="Genomic_DNA"/>
</dbReference>
<evidence type="ECO:0000313" key="5">
    <source>
        <dbReference type="Proteomes" id="UP000033203"/>
    </source>
</evidence>
<dbReference type="InterPro" id="IPR003346">
    <property type="entry name" value="Transposase_20"/>
</dbReference>
<dbReference type="Pfam" id="PF02371">
    <property type="entry name" value="Transposase_20"/>
    <property type="match status" value="1"/>
</dbReference>
<evidence type="ECO:0000259" key="3">
    <source>
        <dbReference type="Pfam" id="PF02371"/>
    </source>
</evidence>
<accession>A0A0D1M4T8</accession>
<sequence length="371" mass="41585">MTEAVKYVGLDVHKETIAVAVADGERGGEVRFVGTVANEDDAIRKLVKRLTGPGVTLNVCYEAGPCGYGLHRLLSKLGQNCIVIAPSMMPRRPGDHVKTDRRDAMTLARLLRAGELTAIWVPDEAHEAVRDLIRARRSAQDDAIGAKQTVRSFLLRHDRRFGGKAAWTKMYWRWLSEQRFEFPHQQLAFEEMQKRVLEAQARVARLEAALAEAVDAWCFAPLVRNLQVLRGIRLVSAATLVAEVGDLTRFDNPKQLMAYVGLVPSEHSSGAKTKRGRITRAGNAQARTMLIEAGWSYRLSAREERRYRERVIDLPEDIQAIGWKAQVRLCQRYRRLAATGKPQPKVTTAIARELVGYAWDIARRVSPAIAG</sequence>
<dbReference type="InterPro" id="IPR002525">
    <property type="entry name" value="Transp_IS110-like_N"/>
</dbReference>
<dbReference type="InterPro" id="IPR047650">
    <property type="entry name" value="Transpos_IS110"/>
</dbReference>
<dbReference type="PANTHER" id="PTHR33055">
    <property type="entry name" value="TRANSPOSASE FOR INSERTION SEQUENCE ELEMENT IS1111A"/>
    <property type="match status" value="1"/>
</dbReference>
<dbReference type="AlphaFoldDB" id="A0A0D1M4T8"/>
<evidence type="ECO:0000259" key="2">
    <source>
        <dbReference type="Pfam" id="PF01548"/>
    </source>
</evidence>
<dbReference type="NCBIfam" id="NF033542">
    <property type="entry name" value="transpos_IS110"/>
    <property type="match status" value="1"/>
</dbReference>
<feature type="domain" description="Transposase IS110-like N-terminal" evidence="2">
    <location>
        <begin position="8"/>
        <end position="155"/>
    </location>
</feature>
<feature type="domain" description="Transposase IS116/IS110/IS902 C-terminal" evidence="3">
    <location>
        <begin position="224"/>
        <end position="302"/>
    </location>
</feature>
<evidence type="ECO:0000256" key="1">
    <source>
        <dbReference type="SAM" id="Coils"/>
    </source>
</evidence>
<gene>
    <name evidence="4" type="ORF">SR41_17855</name>
</gene>
<evidence type="ECO:0000313" key="4">
    <source>
        <dbReference type="EMBL" id="KIU25867.1"/>
    </source>
</evidence>